<keyword evidence="1" id="KW-1133">Transmembrane helix</keyword>
<keyword evidence="1" id="KW-0472">Membrane</keyword>
<dbReference type="AlphaFoldDB" id="A0A8S1KB27"/>
<organism evidence="2 3">
    <name type="scientific">Paramecium sonneborni</name>
    <dbReference type="NCBI Taxonomy" id="65129"/>
    <lineage>
        <taxon>Eukaryota</taxon>
        <taxon>Sar</taxon>
        <taxon>Alveolata</taxon>
        <taxon>Ciliophora</taxon>
        <taxon>Intramacronucleata</taxon>
        <taxon>Oligohymenophorea</taxon>
        <taxon>Peniculida</taxon>
        <taxon>Parameciidae</taxon>
        <taxon>Paramecium</taxon>
    </lineage>
</organism>
<evidence type="ECO:0008006" key="4">
    <source>
        <dbReference type="Google" id="ProtNLM"/>
    </source>
</evidence>
<sequence length="134" mass="16652">MRWNMINFKVRIYNFYLIIEIPFAVIFLQLDFISLQERILNYDQEIVISNVFKKLITKKNLKNLILINMKKFRQYQNKWSKKDFKKRITQTMRIHLIQQIILKIRVFQEKNKIKIYHLPVEINIMMIKKMIYII</sequence>
<evidence type="ECO:0000256" key="1">
    <source>
        <dbReference type="SAM" id="Phobius"/>
    </source>
</evidence>
<feature type="transmembrane region" description="Helical" evidence="1">
    <location>
        <begin position="12"/>
        <end position="30"/>
    </location>
</feature>
<keyword evidence="1" id="KW-0812">Transmembrane</keyword>
<reference evidence="2" key="1">
    <citation type="submission" date="2021-01" db="EMBL/GenBank/DDBJ databases">
        <authorList>
            <consortium name="Genoscope - CEA"/>
            <person name="William W."/>
        </authorList>
    </citation>
    <scope>NUCLEOTIDE SEQUENCE</scope>
</reference>
<dbReference type="Proteomes" id="UP000692954">
    <property type="component" value="Unassembled WGS sequence"/>
</dbReference>
<gene>
    <name evidence="2" type="ORF">PSON_ATCC_30995.1.T0070112</name>
</gene>
<comment type="caution">
    <text evidence="2">The sequence shown here is derived from an EMBL/GenBank/DDBJ whole genome shotgun (WGS) entry which is preliminary data.</text>
</comment>
<accession>A0A8S1KB27</accession>
<evidence type="ECO:0000313" key="3">
    <source>
        <dbReference type="Proteomes" id="UP000692954"/>
    </source>
</evidence>
<protein>
    <recommendedName>
        <fullName evidence="4">Transmembrane protein</fullName>
    </recommendedName>
</protein>
<name>A0A8S1KB27_9CILI</name>
<keyword evidence="3" id="KW-1185">Reference proteome</keyword>
<proteinExistence type="predicted"/>
<dbReference type="EMBL" id="CAJJDN010000007">
    <property type="protein sequence ID" value="CAD8052990.1"/>
    <property type="molecule type" value="Genomic_DNA"/>
</dbReference>
<evidence type="ECO:0000313" key="2">
    <source>
        <dbReference type="EMBL" id="CAD8052990.1"/>
    </source>
</evidence>